<dbReference type="Proteomes" id="UP000325081">
    <property type="component" value="Unassembled WGS sequence"/>
</dbReference>
<gene>
    <name evidence="9" type="ORF">STAS_03500</name>
</gene>
<dbReference type="SUPFAM" id="SSF118290">
    <property type="entry name" value="WRKY DNA-binding domain"/>
    <property type="match status" value="2"/>
</dbReference>
<evidence type="ECO:0000313" key="10">
    <source>
        <dbReference type="Proteomes" id="UP000325081"/>
    </source>
</evidence>
<dbReference type="FunFam" id="2.20.25.80:FF:000006">
    <property type="entry name" value="WRKY transcription factor"/>
    <property type="match status" value="1"/>
</dbReference>
<evidence type="ECO:0000313" key="9">
    <source>
        <dbReference type="EMBL" id="GER27764.1"/>
    </source>
</evidence>
<feature type="compositionally biased region" description="Polar residues" evidence="7">
    <location>
        <begin position="1"/>
        <end position="13"/>
    </location>
</feature>
<accession>A0A5A7P5B3</accession>
<dbReference type="EMBL" id="BKCP01002224">
    <property type="protein sequence ID" value="GER27764.1"/>
    <property type="molecule type" value="Genomic_DNA"/>
</dbReference>
<keyword evidence="3" id="KW-0805">Transcription regulation</keyword>
<protein>
    <submittedName>
        <fullName evidence="9">WRKY DNA-binding protein 32</fullName>
    </submittedName>
</protein>
<evidence type="ECO:0000259" key="8">
    <source>
        <dbReference type="PROSITE" id="PS50811"/>
    </source>
</evidence>
<evidence type="ECO:0000256" key="4">
    <source>
        <dbReference type="ARBA" id="ARBA00023125"/>
    </source>
</evidence>
<dbReference type="PROSITE" id="PS50811">
    <property type="entry name" value="WRKY"/>
    <property type="match status" value="2"/>
</dbReference>
<dbReference type="InterPro" id="IPR044810">
    <property type="entry name" value="WRKY_plant"/>
</dbReference>
<dbReference type="Gene3D" id="2.20.25.80">
    <property type="entry name" value="WRKY domain"/>
    <property type="match status" value="2"/>
</dbReference>
<evidence type="ECO:0000256" key="3">
    <source>
        <dbReference type="ARBA" id="ARBA00023015"/>
    </source>
</evidence>
<evidence type="ECO:0000256" key="6">
    <source>
        <dbReference type="ARBA" id="ARBA00023242"/>
    </source>
</evidence>
<dbReference type="InterPro" id="IPR036576">
    <property type="entry name" value="WRKY_dom_sf"/>
</dbReference>
<keyword evidence="10" id="KW-1185">Reference proteome</keyword>
<dbReference type="GO" id="GO:0003700">
    <property type="term" value="F:DNA-binding transcription factor activity"/>
    <property type="evidence" value="ECO:0007669"/>
    <property type="project" value="InterPro"/>
</dbReference>
<dbReference type="GO" id="GO:0005634">
    <property type="term" value="C:nucleus"/>
    <property type="evidence" value="ECO:0007669"/>
    <property type="project" value="UniProtKB-SubCell"/>
</dbReference>
<dbReference type="OrthoDB" id="764896at2759"/>
<keyword evidence="6" id="KW-0539">Nucleus</keyword>
<feature type="compositionally biased region" description="Basic and acidic residues" evidence="7">
    <location>
        <begin position="109"/>
        <end position="121"/>
    </location>
</feature>
<evidence type="ECO:0000256" key="2">
    <source>
        <dbReference type="ARBA" id="ARBA00022737"/>
    </source>
</evidence>
<sequence length="477" mass="52356">MGEDNNQNSQGLQETGEDGDSEPVKGKRGESRDEKMANNCDKERVSSESRSGCAVGNSSRNESKASELETLTSVQLSQAALADFDESSHRLSEVPVEYSLQPIQSDEKLKEQAKAVHDKSLESVTGIPSEVQKSVPNAPSVSPESFVKSVSSIPNLLLVKDGNHTSISEGDKLNSPNSKILSNRTVLKTSDGYNWRKYGQKQVKSPEGSRSYYRCTFSDCYAKKIECCDPSNRLIETVYRSHHNHDSPQKLNCAKESLPALPVVPFSGDNDSFRPVICLNDTVKDNKLKQSIPRPQKSSDSDETTEVNMEEQKRNSSGDLESVPKSGTGRKPKYVVHAAGDVGISGDGYRWRKYGQKMVKGNPHPRNYYRCTSAGCPVRKHIEGAIDNTNAVVITYKGVHDHDTPCPRKRPKSSVIADSPLISDDLLNKGNQSSNGQTKWSVDKEDELMGEPLNVVGEKASEPTRTLVGIGIEVKPC</sequence>
<keyword evidence="4 9" id="KW-0238">DNA-binding</keyword>
<feature type="domain" description="WRKY" evidence="8">
    <location>
        <begin position="340"/>
        <end position="405"/>
    </location>
</feature>
<evidence type="ECO:0000256" key="1">
    <source>
        <dbReference type="ARBA" id="ARBA00004123"/>
    </source>
</evidence>
<feature type="region of interest" description="Disordered" evidence="7">
    <location>
        <begin position="287"/>
        <end position="333"/>
    </location>
</feature>
<keyword evidence="5" id="KW-0804">Transcription</keyword>
<comment type="subcellular location">
    <subcellularLocation>
        <location evidence="1">Nucleus</location>
    </subcellularLocation>
</comment>
<feature type="compositionally biased region" description="Basic and acidic residues" evidence="7">
    <location>
        <begin position="22"/>
        <end position="47"/>
    </location>
</feature>
<dbReference type="InterPro" id="IPR003657">
    <property type="entry name" value="WRKY_dom"/>
</dbReference>
<evidence type="ECO:0000256" key="5">
    <source>
        <dbReference type="ARBA" id="ARBA00023163"/>
    </source>
</evidence>
<feature type="domain" description="WRKY" evidence="8">
    <location>
        <begin position="190"/>
        <end position="248"/>
    </location>
</feature>
<organism evidence="9 10">
    <name type="scientific">Striga asiatica</name>
    <name type="common">Asiatic witchweed</name>
    <name type="synonym">Buchnera asiatica</name>
    <dbReference type="NCBI Taxonomy" id="4170"/>
    <lineage>
        <taxon>Eukaryota</taxon>
        <taxon>Viridiplantae</taxon>
        <taxon>Streptophyta</taxon>
        <taxon>Embryophyta</taxon>
        <taxon>Tracheophyta</taxon>
        <taxon>Spermatophyta</taxon>
        <taxon>Magnoliopsida</taxon>
        <taxon>eudicotyledons</taxon>
        <taxon>Gunneridae</taxon>
        <taxon>Pentapetalae</taxon>
        <taxon>asterids</taxon>
        <taxon>lamiids</taxon>
        <taxon>Lamiales</taxon>
        <taxon>Orobanchaceae</taxon>
        <taxon>Buchnereae</taxon>
        <taxon>Striga</taxon>
    </lineage>
</organism>
<comment type="caution">
    <text evidence="9">The sequence shown here is derived from an EMBL/GenBank/DDBJ whole genome shotgun (WGS) entry which is preliminary data.</text>
</comment>
<dbReference type="PANTHER" id="PTHR31221:SF150">
    <property type="entry name" value="WRKY TRANSCRIPTION FACTOR 32-RELATED"/>
    <property type="match status" value="1"/>
</dbReference>
<dbReference type="Pfam" id="PF03106">
    <property type="entry name" value="WRKY"/>
    <property type="match status" value="2"/>
</dbReference>
<dbReference type="AlphaFoldDB" id="A0A5A7P5B3"/>
<name>A0A5A7P5B3_STRAF</name>
<reference evidence="10" key="1">
    <citation type="journal article" date="2019" name="Curr. Biol.">
        <title>Genome Sequence of Striga asiatica Provides Insight into the Evolution of Plant Parasitism.</title>
        <authorList>
            <person name="Yoshida S."/>
            <person name="Kim S."/>
            <person name="Wafula E.K."/>
            <person name="Tanskanen J."/>
            <person name="Kim Y.M."/>
            <person name="Honaas L."/>
            <person name="Yang Z."/>
            <person name="Spallek T."/>
            <person name="Conn C.E."/>
            <person name="Ichihashi Y."/>
            <person name="Cheong K."/>
            <person name="Cui S."/>
            <person name="Der J.P."/>
            <person name="Gundlach H."/>
            <person name="Jiao Y."/>
            <person name="Hori C."/>
            <person name="Ishida J.K."/>
            <person name="Kasahara H."/>
            <person name="Kiba T."/>
            <person name="Kim M.S."/>
            <person name="Koo N."/>
            <person name="Laohavisit A."/>
            <person name="Lee Y.H."/>
            <person name="Lumba S."/>
            <person name="McCourt P."/>
            <person name="Mortimer J.C."/>
            <person name="Mutuku J.M."/>
            <person name="Nomura T."/>
            <person name="Sasaki-Sekimoto Y."/>
            <person name="Seto Y."/>
            <person name="Wang Y."/>
            <person name="Wakatake T."/>
            <person name="Sakakibara H."/>
            <person name="Demura T."/>
            <person name="Yamaguchi S."/>
            <person name="Yoneyama K."/>
            <person name="Manabe R.I."/>
            <person name="Nelson D.C."/>
            <person name="Schulman A.H."/>
            <person name="Timko M.P."/>
            <person name="dePamphilis C.W."/>
            <person name="Choi D."/>
            <person name="Shirasu K."/>
        </authorList>
    </citation>
    <scope>NUCLEOTIDE SEQUENCE [LARGE SCALE GENOMIC DNA]</scope>
    <source>
        <strain evidence="10">cv. UVA1</strain>
    </source>
</reference>
<feature type="compositionally biased region" description="Polar residues" evidence="7">
    <location>
        <begin position="131"/>
        <end position="140"/>
    </location>
</feature>
<feature type="region of interest" description="Disordered" evidence="7">
    <location>
        <begin position="1"/>
        <end position="70"/>
    </location>
</feature>
<dbReference type="PANTHER" id="PTHR31221">
    <property type="entry name" value="WRKY TRANSCRIPTION FACTOR PROTEIN 1-RELATED"/>
    <property type="match status" value="1"/>
</dbReference>
<evidence type="ECO:0000256" key="7">
    <source>
        <dbReference type="SAM" id="MobiDB-lite"/>
    </source>
</evidence>
<keyword evidence="2" id="KW-0677">Repeat</keyword>
<dbReference type="SMART" id="SM00774">
    <property type="entry name" value="WRKY"/>
    <property type="match status" value="2"/>
</dbReference>
<dbReference type="GO" id="GO:0043565">
    <property type="term" value="F:sequence-specific DNA binding"/>
    <property type="evidence" value="ECO:0007669"/>
    <property type="project" value="InterPro"/>
</dbReference>
<proteinExistence type="predicted"/>
<feature type="region of interest" description="Disordered" evidence="7">
    <location>
        <begin position="109"/>
        <end position="140"/>
    </location>
</feature>